<evidence type="ECO:0000313" key="3">
    <source>
        <dbReference type="Proteomes" id="UP001066276"/>
    </source>
</evidence>
<accession>A0AAV7MS28</accession>
<keyword evidence="3" id="KW-1185">Reference proteome</keyword>
<proteinExistence type="predicted"/>
<dbReference type="EMBL" id="JANPWB010000013">
    <property type="protein sequence ID" value="KAJ1103085.1"/>
    <property type="molecule type" value="Genomic_DNA"/>
</dbReference>
<reference evidence="2" key="1">
    <citation type="journal article" date="2022" name="bioRxiv">
        <title>Sequencing and chromosome-scale assembly of the giantPleurodeles waltlgenome.</title>
        <authorList>
            <person name="Brown T."/>
            <person name="Elewa A."/>
            <person name="Iarovenko S."/>
            <person name="Subramanian E."/>
            <person name="Araus A.J."/>
            <person name="Petzold A."/>
            <person name="Susuki M."/>
            <person name="Suzuki K.-i.T."/>
            <person name="Hayashi T."/>
            <person name="Toyoda A."/>
            <person name="Oliveira C."/>
            <person name="Osipova E."/>
            <person name="Leigh N.D."/>
            <person name="Simon A."/>
            <person name="Yun M.H."/>
        </authorList>
    </citation>
    <scope>NUCLEOTIDE SEQUENCE</scope>
    <source>
        <strain evidence="2">20211129_DDA</strain>
        <tissue evidence="2">Liver</tissue>
    </source>
</reference>
<protein>
    <submittedName>
        <fullName evidence="2">Uncharacterized protein</fullName>
    </submittedName>
</protein>
<name>A0AAV7MS28_PLEWA</name>
<feature type="region of interest" description="Disordered" evidence="1">
    <location>
        <begin position="47"/>
        <end position="71"/>
    </location>
</feature>
<evidence type="ECO:0000313" key="2">
    <source>
        <dbReference type="EMBL" id="KAJ1103085.1"/>
    </source>
</evidence>
<dbReference type="AlphaFoldDB" id="A0AAV7MS28"/>
<gene>
    <name evidence="2" type="ORF">NDU88_000513</name>
</gene>
<sequence length="180" mass="19100">MTHESWVQAQIGRAIDQAGTGKVKLHKGIETNECSTIAMIEHKAATDSTLPNGNEHGIVKNNSTPTGEQAASSTGETEAVTALEQLATAVGGVAVVEGAVNKKQPLSTSQPAPVVGRSIKWDKETETSLYINNDALKLYEMSNRKVTTSPATRYQFQDPLTQGRSNQLNGRDTGGIPPGT</sequence>
<dbReference type="Proteomes" id="UP001066276">
    <property type="component" value="Chromosome 9"/>
</dbReference>
<evidence type="ECO:0000256" key="1">
    <source>
        <dbReference type="SAM" id="MobiDB-lite"/>
    </source>
</evidence>
<comment type="caution">
    <text evidence="2">The sequence shown here is derived from an EMBL/GenBank/DDBJ whole genome shotgun (WGS) entry which is preliminary data.</text>
</comment>
<organism evidence="2 3">
    <name type="scientific">Pleurodeles waltl</name>
    <name type="common">Iberian ribbed newt</name>
    <dbReference type="NCBI Taxonomy" id="8319"/>
    <lineage>
        <taxon>Eukaryota</taxon>
        <taxon>Metazoa</taxon>
        <taxon>Chordata</taxon>
        <taxon>Craniata</taxon>
        <taxon>Vertebrata</taxon>
        <taxon>Euteleostomi</taxon>
        <taxon>Amphibia</taxon>
        <taxon>Batrachia</taxon>
        <taxon>Caudata</taxon>
        <taxon>Salamandroidea</taxon>
        <taxon>Salamandridae</taxon>
        <taxon>Pleurodelinae</taxon>
        <taxon>Pleurodeles</taxon>
    </lineage>
</organism>
<feature type="compositionally biased region" description="Polar residues" evidence="1">
    <location>
        <begin position="147"/>
        <end position="170"/>
    </location>
</feature>
<feature type="compositionally biased region" description="Polar residues" evidence="1">
    <location>
        <begin position="60"/>
        <end position="71"/>
    </location>
</feature>
<feature type="region of interest" description="Disordered" evidence="1">
    <location>
        <begin position="147"/>
        <end position="180"/>
    </location>
</feature>